<dbReference type="Pfam" id="PF00440">
    <property type="entry name" value="TetR_N"/>
    <property type="match status" value="1"/>
</dbReference>
<dbReference type="AlphaFoldDB" id="A0AAD3P2F7"/>
<dbReference type="PROSITE" id="PS50977">
    <property type="entry name" value="HTH_TETR_2"/>
    <property type="match status" value="1"/>
</dbReference>
<dbReference type="InterPro" id="IPR001647">
    <property type="entry name" value="HTH_TetR"/>
</dbReference>
<dbReference type="InterPro" id="IPR015292">
    <property type="entry name" value="Tscrpt_reg_YbiH_C"/>
</dbReference>
<dbReference type="SUPFAM" id="SSF46689">
    <property type="entry name" value="Homeodomain-like"/>
    <property type="match status" value="1"/>
</dbReference>
<dbReference type="Pfam" id="PF09209">
    <property type="entry name" value="CecR_C"/>
    <property type="match status" value="1"/>
</dbReference>
<dbReference type="EMBL" id="BSFH01000099">
    <property type="protein sequence ID" value="GLK66143.1"/>
    <property type="molecule type" value="Genomic_DNA"/>
</dbReference>
<dbReference type="PANTHER" id="PTHR30055:SF234">
    <property type="entry name" value="HTH-TYPE TRANSCRIPTIONAL REGULATOR BETI"/>
    <property type="match status" value="1"/>
</dbReference>
<keyword evidence="1" id="KW-0805">Transcription regulation</keyword>
<dbReference type="InterPro" id="IPR009057">
    <property type="entry name" value="Homeodomain-like_sf"/>
</dbReference>
<protein>
    <submittedName>
        <fullName evidence="6">TetR family transcriptional regulator</fullName>
    </submittedName>
</protein>
<evidence type="ECO:0000259" key="5">
    <source>
        <dbReference type="PROSITE" id="PS50977"/>
    </source>
</evidence>
<evidence type="ECO:0000256" key="1">
    <source>
        <dbReference type="ARBA" id="ARBA00023015"/>
    </source>
</evidence>
<keyword evidence="3" id="KW-0804">Transcription</keyword>
<dbReference type="PRINTS" id="PR00455">
    <property type="entry name" value="HTHTETR"/>
</dbReference>
<dbReference type="GO" id="GO:0000976">
    <property type="term" value="F:transcription cis-regulatory region binding"/>
    <property type="evidence" value="ECO:0007669"/>
    <property type="project" value="TreeGrafter"/>
</dbReference>
<evidence type="ECO:0000256" key="2">
    <source>
        <dbReference type="ARBA" id="ARBA00023125"/>
    </source>
</evidence>
<sequence>MTAMKPHPTRVALIRAAMEQFGHDGFEAASTRAIAAQAGVNISSIAYHFGGKEGLRLACADMVAEWVARVARPLPAGQERPDARLARLILRRLVRRIVTFLIVSPGASDAVAFVLRELAQPGSPVLDRLYLTLVEPRHRGLCALWSAATGADAEDEDVKLAVFSLFGQAVYFRVAAPIVQRRMGWSQYSRTEARAIMRRMLINLDGMIGGGDG</sequence>
<feature type="DNA-binding region" description="H-T-H motif" evidence="4">
    <location>
        <begin position="30"/>
        <end position="49"/>
    </location>
</feature>
<dbReference type="RefSeq" id="WP_271180337.1">
    <property type="nucleotide sequence ID" value="NZ_BSFH01000099.1"/>
</dbReference>
<dbReference type="SUPFAM" id="SSF48498">
    <property type="entry name" value="Tetracyclin repressor-like, C-terminal domain"/>
    <property type="match status" value="1"/>
</dbReference>
<reference evidence="6" key="2">
    <citation type="submission" date="2023-01" db="EMBL/GenBank/DDBJ databases">
        <authorList>
            <person name="Sun Q."/>
            <person name="Evtushenko L."/>
        </authorList>
    </citation>
    <scope>NUCLEOTIDE SEQUENCE</scope>
    <source>
        <strain evidence="6">VKM B-2222</strain>
    </source>
</reference>
<dbReference type="GO" id="GO:0003700">
    <property type="term" value="F:DNA-binding transcription factor activity"/>
    <property type="evidence" value="ECO:0007669"/>
    <property type="project" value="TreeGrafter"/>
</dbReference>
<evidence type="ECO:0000313" key="6">
    <source>
        <dbReference type="EMBL" id="GLK66143.1"/>
    </source>
</evidence>
<proteinExistence type="predicted"/>
<keyword evidence="2 4" id="KW-0238">DNA-binding</keyword>
<feature type="domain" description="HTH tetR-type" evidence="5">
    <location>
        <begin position="7"/>
        <end position="67"/>
    </location>
</feature>
<dbReference type="Proteomes" id="UP001143349">
    <property type="component" value="Unassembled WGS sequence"/>
</dbReference>
<keyword evidence="7" id="KW-1185">Reference proteome</keyword>
<accession>A0AAD3P2F7</accession>
<evidence type="ECO:0000256" key="3">
    <source>
        <dbReference type="ARBA" id="ARBA00023163"/>
    </source>
</evidence>
<dbReference type="PANTHER" id="PTHR30055">
    <property type="entry name" value="HTH-TYPE TRANSCRIPTIONAL REGULATOR RUTR"/>
    <property type="match status" value="1"/>
</dbReference>
<reference evidence="6" key="1">
    <citation type="journal article" date="2014" name="Int. J. Syst. Evol. Microbiol.">
        <title>Complete genome sequence of Corynebacterium casei LMG S-19264T (=DSM 44701T), isolated from a smear-ripened cheese.</title>
        <authorList>
            <consortium name="US DOE Joint Genome Institute (JGI-PGF)"/>
            <person name="Walter F."/>
            <person name="Albersmeier A."/>
            <person name="Kalinowski J."/>
            <person name="Ruckert C."/>
        </authorList>
    </citation>
    <scope>NUCLEOTIDE SEQUENCE</scope>
    <source>
        <strain evidence="6">VKM B-2222</strain>
    </source>
</reference>
<dbReference type="InterPro" id="IPR036271">
    <property type="entry name" value="Tet_transcr_reg_TetR-rel_C_sf"/>
</dbReference>
<gene>
    <name evidence="6" type="ORF">GCM10017635_36200</name>
</gene>
<dbReference type="InterPro" id="IPR050109">
    <property type="entry name" value="HTH-type_TetR-like_transc_reg"/>
</dbReference>
<comment type="caution">
    <text evidence="6">The sequence shown here is derived from an EMBL/GenBank/DDBJ whole genome shotgun (WGS) entry which is preliminary data.</text>
</comment>
<dbReference type="Gene3D" id="1.10.357.10">
    <property type="entry name" value="Tetracycline Repressor, domain 2"/>
    <property type="match status" value="1"/>
</dbReference>
<organism evidence="6 7">
    <name type="scientific">Paracoccus kondratievae</name>
    <dbReference type="NCBI Taxonomy" id="135740"/>
    <lineage>
        <taxon>Bacteria</taxon>
        <taxon>Pseudomonadati</taxon>
        <taxon>Pseudomonadota</taxon>
        <taxon>Alphaproteobacteria</taxon>
        <taxon>Rhodobacterales</taxon>
        <taxon>Paracoccaceae</taxon>
        <taxon>Paracoccus</taxon>
    </lineage>
</organism>
<evidence type="ECO:0000256" key="4">
    <source>
        <dbReference type="PROSITE-ProRule" id="PRU00335"/>
    </source>
</evidence>
<evidence type="ECO:0000313" key="7">
    <source>
        <dbReference type="Proteomes" id="UP001143349"/>
    </source>
</evidence>
<name>A0AAD3P2F7_9RHOB</name>
<dbReference type="Gene3D" id="1.10.10.60">
    <property type="entry name" value="Homeodomain-like"/>
    <property type="match status" value="1"/>
</dbReference>